<organism evidence="1 2">
    <name type="scientific">Trifolium subterraneum</name>
    <name type="common">Subterranean clover</name>
    <dbReference type="NCBI Taxonomy" id="3900"/>
    <lineage>
        <taxon>Eukaryota</taxon>
        <taxon>Viridiplantae</taxon>
        <taxon>Streptophyta</taxon>
        <taxon>Embryophyta</taxon>
        <taxon>Tracheophyta</taxon>
        <taxon>Spermatophyta</taxon>
        <taxon>Magnoliopsida</taxon>
        <taxon>eudicotyledons</taxon>
        <taxon>Gunneridae</taxon>
        <taxon>Pentapetalae</taxon>
        <taxon>rosids</taxon>
        <taxon>fabids</taxon>
        <taxon>Fabales</taxon>
        <taxon>Fabaceae</taxon>
        <taxon>Papilionoideae</taxon>
        <taxon>50 kb inversion clade</taxon>
        <taxon>NPAAA clade</taxon>
        <taxon>Hologalegina</taxon>
        <taxon>IRL clade</taxon>
        <taxon>Trifolieae</taxon>
        <taxon>Trifolium</taxon>
    </lineage>
</organism>
<dbReference type="Proteomes" id="UP000242715">
    <property type="component" value="Unassembled WGS sequence"/>
</dbReference>
<proteinExistence type="predicted"/>
<protein>
    <submittedName>
        <fullName evidence="1">Uncharacterized protein</fullName>
    </submittedName>
</protein>
<sequence length="57" mass="6426">MKLVCSSMDYHETLVVVSYPAGAPNLDEFHDAKMLKLIACNENFQIARMQMMNTCDG</sequence>
<keyword evidence="2" id="KW-1185">Reference proteome</keyword>
<evidence type="ECO:0000313" key="2">
    <source>
        <dbReference type="Proteomes" id="UP000242715"/>
    </source>
</evidence>
<reference evidence="2" key="1">
    <citation type="journal article" date="2017" name="Front. Plant Sci.">
        <title>Climate Clever Clovers: New Paradigm to Reduce the Environmental Footprint of Ruminants by Breeding Low Methanogenic Forages Utilizing Haplotype Variation.</title>
        <authorList>
            <person name="Kaur P."/>
            <person name="Appels R."/>
            <person name="Bayer P.E."/>
            <person name="Keeble-Gagnere G."/>
            <person name="Wang J."/>
            <person name="Hirakawa H."/>
            <person name="Shirasawa K."/>
            <person name="Vercoe P."/>
            <person name="Stefanova K."/>
            <person name="Durmic Z."/>
            <person name="Nichols P."/>
            <person name="Revell C."/>
            <person name="Isobe S.N."/>
            <person name="Edwards D."/>
            <person name="Erskine W."/>
        </authorList>
    </citation>
    <scope>NUCLEOTIDE SEQUENCE [LARGE SCALE GENOMIC DNA]</scope>
    <source>
        <strain evidence="2">cv. Daliak</strain>
    </source>
</reference>
<dbReference type="AlphaFoldDB" id="A0A2Z6M1N8"/>
<name>A0A2Z6M1N8_TRISU</name>
<evidence type="ECO:0000313" key="1">
    <source>
        <dbReference type="EMBL" id="GAU26394.1"/>
    </source>
</evidence>
<gene>
    <name evidence="1" type="ORF">TSUD_278390</name>
</gene>
<accession>A0A2Z6M1N8</accession>
<dbReference type="EMBL" id="DF973335">
    <property type="protein sequence ID" value="GAU26394.1"/>
    <property type="molecule type" value="Genomic_DNA"/>
</dbReference>